<keyword evidence="5 8" id="KW-0812">Transmembrane</keyword>
<keyword evidence="4" id="KW-1003">Cell membrane</keyword>
<proteinExistence type="inferred from homology"/>
<dbReference type="STRING" id="1090615.SAMN04515671_3869"/>
<dbReference type="PANTHER" id="PTHR34979">
    <property type="entry name" value="INNER MEMBRANE PROTEIN YGAZ"/>
    <property type="match status" value="1"/>
</dbReference>
<evidence type="ECO:0000256" key="1">
    <source>
        <dbReference type="ARBA" id="ARBA00004651"/>
    </source>
</evidence>
<dbReference type="AlphaFoldDB" id="A0A1H0S2B1"/>
<organism evidence="9 10">
    <name type="scientific">Nakamurella panacisegetis</name>
    <dbReference type="NCBI Taxonomy" id="1090615"/>
    <lineage>
        <taxon>Bacteria</taxon>
        <taxon>Bacillati</taxon>
        <taxon>Actinomycetota</taxon>
        <taxon>Actinomycetes</taxon>
        <taxon>Nakamurellales</taxon>
        <taxon>Nakamurellaceae</taxon>
        <taxon>Nakamurella</taxon>
    </lineage>
</organism>
<protein>
    <submittedName>
        <fullName evidence="9">Predicted branched-chain amino acid permease (Azaleucine resistance)</fullName>
    </submittedName>
</protein>
<evidence type="ECO:0000256" key="5">
    <source>
        <dbReference type="ARBA" id="ARBA00022692"/>
    </source>
</evidence>
<keyword evidence="10" id="KW-1185">Reference proteome</keyword>
<dbReference type="Proteomes" id="UP000198741">
    <property type="component" value="Chromosome I"/>
</dbReference>
<evidence type="ECO:0000256" key="8">
    <source>
        <dbReference type="SAM" id="Phobius"/>
    </source>
</evidence>
<dbReference type="InterPro" id="IPR011606">
    <property type="entry name" value="Brnchd-chn_aa_trnsp_permease"/>
</dbReference>
<reference evidence="9 10" key="1">
    <citation type="submission" date="2016-10" db="EMBL/GenBank/DDBJ databases">
        <authorList>
            <person name="de Groot N.N."/>
        </authorList>
    </citation>
    <scope>NUCLEOTIDE SEQUENCE [LARGE SCALE GENOMIC DNA]</scope>
    <source>
        <strain evidence="10">P4-7,KCTC 19426,CECT 7604</strain>
    </source>
</reference>
<feature type="transmembrane region" description="Helical" evidence="8">
    <location>
        <begin position="167"/>
        <end position="186"/>
    </location>
</feature>
<evidence type="ECO:0000256" key="3">
    <source>
        <dbReference type="ARBA" id="ARBA00022448"/>
    </source>
</evidence>
<name>A0A1H0S2B1_9ACTN</name>
<evidence type="ECO:0000256" key="2">
    <source>
        <dbReference type="ARBA" id="ARBA00010735"/>
    </source>
</evidence>
<comment type="subcellular location">
    <subcellularLocation>
        <location evidence="1">Cell membrane</location>
        <topology evidence="1">Multi-pass membrane protein</topology>
    </subcellularLocation>
</comment>
<dbReference type="EMBL" id="LT629710">
    <property type="protein sequence ID" value="SDP35844.1"/>
    <property type="molecule type" value="Genomic_DNA"/>
</dbReference>
<keyword evidence="7 8" id="KW-0472">Membrane</keyword>
<evidence type="ECO:0000256" key="6">
    <source>
        <dbReference type="ARBA" id="ARBA00022989"/>
    </source>
</evidence>
<dbReference type="GO" id="GO:1903785">
    <property type="term" value="P:L-valine transmembrane transport"/>
    <property type="evidence" value="ECO:0007669"/>
    <property type="project" value="TreeGrafter"/>
</dbReference>
<keyword evidence="6 8" id="KW-1133">Transmembrane helix</keyword>
<dbReference type="OrthoDB" id="5195391at2"/>
<dbReference type="GO" id="GO:0005886">
    <property type="term" value="C:plasma membrane"/>
    <property type="evidence" value="ECO:0007669"/>
    <property type="project" value="UniProtKB-SubCell"/>
</dbReference>
<sequence length="236" mass="23892">MPEAASASSPSDPWRDERKPVLRDSLGVAAATGAYAISFGAISSSSGLSIWLTMTLSLLMFSGGSQFGMVGVIAGGGSPWAGAATAVMLGARNALYGLRLSALLDVRGWRRVLAAQVVIDESSAMSFGRSSVRAGRLAFYATGIGVFVLWNVGTLIGAVGASALADPGVLGLDAAVPAAFMALIAPRLRGREPWAIALAAALIAVATTPLLPPGIPVLVAAGFGIAVGTWPWRAAS</sequence>
<evidence type="ECO:0000256" key="7">
    <source>
        <dbReference type="ARBA" id="ARBA00023136"/>
    </source>
</evidence>
<gene>
    <name evidence="9" type="ORF">SAMN04515671_3869</name>
</gene>
<evidence type="ECO:0000313" key="9">
    <source>
        <dbReference type="EMBL" id="SDP35844.1"/>
    </source>
</evidence>
<comment type="similarity">
    <text evidence="2">Belongs to the AzlC family.</text>
</comment>
<evidence type="ECO:0000256" key="4">
    <source>
        <dbReference type="ARBA" id="ARBA00022475"/>
    </source>
</evidence>
<keyword evidence="3" id="KW-0813">Transport</keyword>
<accession>A0A1H0S2B1</accession>
<dbReference type="RefSeq" id="WP_090479128.1">
    <property type="nucleotide sequence ID" value="NZ_LT629710.1"/>
</dbReference>
<feature type="transmembrane region" description="Helical" evidence="8">
    <location>
        <begin position="193"/>
        <end position="211"/>
    </location>
</feature>
<feature type="transmembrane region" description="Helical" evidence="8">
    <location>
        <begin position="67"/>
        <end position="91"/>
    </location>
</feature>
<dbReference type="PANTHER" id="PTHR34979:SF1">
    <property type="entry name" value="INNER MEMBRANE PROTEIN YGAZ"/>
    <property type="match status" value="1"/>
</dbReference>
<evidence type="ECO:0000313" key="10">
    <source>
        <dbReference type="Proteomes" id="UP000198741"/>
    </source>
</evidence>
<feature type="transmembrane region" description="Helical" evidence="8">
    <location>
        <begin position="137"/>
        <end position="161"/>
    </location>
</feature>
<feature type="transmembrane region" description="Helical" evidence="8">
    <location>
        <begin position="28"/>
        <end position="61"/>
    </location>
</feature>
<dbReference type="Pfam" id="PF03591">
    <property type="entry name" value="AzlC"/>
    <property type="match status" value="1"/>
</dbReference>